<dbReference type="PANTHER" id="PTHR10458:SF22">
    <property type="entry name" value="PEPTIDE DEFORMYLASE"/>
    <property type="match status" value="1"/>
</dbReference>
<dbReference type="CDD" id="cd00487">
    <property type="entry name" value="Pep_deformylase"/>
    <property type="match status" value="1"/>
</dbReference>
<evidence type="ECO:0000256" key="4">
    <source>
        <dbReference type="HAMAP-Rule" id="MF_00163"/>
    </source>
</evidence>
<evidence type="ECO:0000256" key="3">
    <source>
        <dbReference type="ARBA" id="ARBA00022801"/>
    </source>
</evidence>
<dbReference type="Gene3D" id="3.90.45.10">
    <property type="entry name" value="Peptide deformylase"/>
    <property type="match status" value="1"/>
</dbReference>
<dbReference type="Pfam" id="PF01327">
    <property type="entry name" value="Pep_deformylase"/>
    <property type="match status" value="1"/>
</dbReference>
<keyword evidence="4" id="KW-0408">Iron</keyword>
<dbReference type="NCBIfam" id="TIGR00079">
    <property type="entry name" value="pept_deformyl"/>
    <property type="match status" value="1"/>
</dbReference>
<dbReference type="Proteomes" id="UP000027616">
    <property type="component" value="Chromosome I"/>
</dbReference>
<dbReference type="GO" id="GO:0046872">
    <property type="term" value="F:metal ion binding"/>
    <property type="evidence" value="ECO:0007669"/>
    <property type="project" value="UniProtKB-KW"/>
</dbReference>
<keyword evidence="4" id="KW-0648">Protein biosynthesis</keyword>
<dbReference type="EC" id="3.5.1.88" evidence="4"/>
<dbReference type="SUPFAM" id="SSF56420">
    <property type="entry name" value="Peptide deformylase"/>
    <property type="match status" value="1"/>
</dbReference>
<dbReference type="HOGENOM" id="CLU_061901_2_0_10"/>
<dbReference type="InterPro" id="IPR036821">
    <property type="entry name" value="Peptide_deformylase_sf"/>
</dbReference>
<protein>
    <recommendedName>
        <fullName evidence="4">Peptide deformylase</fullName>
        <shortName evidence="4">PDF</shortName>
        <ecNumber evidence="4">3.5.1.88</ecNumber>
    </recommendedName>
    <alternativeName>
        <fullName evidence="4">Polypeptide deformylase</fullName>
    </alternativeName>
</protein>
<dbReference type="NCBIfam" id="NF001159">
    <property type="entry name" value="PRK00150.1-3"/>
    <property type="match status" value="1"/>
</dbReference>
<keyword evidence="6" id="KW-1185">Reference proteome</keyword>
<evidence type="ECO:0000313" key="6">
    <source>
        <dbReference type="Proteomes" id="UP000027616"/>
    </source>
</evidence>
<comment type="function">
    <text evidence="4">Removes the formyl group from the N-terminal Met of newly synthesized proteins. Requires at least a dipeptide for an efficient rate of reaction. N-terminal L-methionine is a prerequisite for activity but the enzyme has broad specificity at other positions.</text>
</comment>
<dbReference type="GO" id="GO:0006412">
    <property type="term" value="P:translation"/>
    <property type="evidence" value="ECO:0007669"/>
    <property type="project" value="UniProtKB-UniRule"/>
</dbReference>
<dbReference type="AlphaFoldDB" id="A0A060RCA5"/>
<name>A0A060RCA5_9BACT</name>
<dbReference type="EMBL" id="HG934468">
    <property type="protein sequence ID" value="CDN31408.1"/>
    <property type="molecule type" value="Genomic_DNA"/>
</dbReference>
<keyword evidence="3 4" id="KW-0378">Hydrolase</keyword>
<feature type="binding site" evidence="4">
    <location>
        <position position="89"/>
    </location>
    <ligand>
        <name>Fe cation</name>
        <dbReference type="ChEBI" id="CHEBI:24875"/>
    </ligand>
</feature>
<dbReference type="KEGG" id="rbc:BN938_1319"/>
<feature type="active site" evidence="4">
    <location>
        <position position="132"/>
    </location>
</feature>
<evidence type="ECO:0000256" key="2">
    <source>
        <dbReference type="ARBA" id="ARBA00022723"/>
    </source>
</evidence>
<proteinExistence type="inferred from homology"/>
<dbReference type="STRING" id="1433126.BN938_1319"/>
<dbReference type="eggNOG" id="COG0242">
    <property type="taxonomic scope" value="Bacteria"/>
</dbReference>
<evidence type="ECO:0000313" key="5">
    <source>
        <dbReference type="EMBL" id="CDN31408.1"/>
    </source>
</evidence>
<reference evidence="5 6" key="1">
    <citation type="journal article" date="2015" name="Genome Announc.">
        <title>Complete Genome Sequence of the Novel Leech Symbiont Mucinivorans hirudinis M3T.</title>
        <authorList>
            <person name="Nelson M.C."/>
            <person name="Bomar L."/>
            <person name="Graf J."/>
        </authorList>
    </citation>
    <scope>NUCLEOTIDE SEQUENCE [LARGE SCALE GENOMIC DNA]</scope>
    <source>
        <strain evidence="6">M3</strain>
    </source>
</reference>
<evidence type="ECO:0000256" key="1">
    <source>
        <dbReference type="ARBA" id="ARBA00010759"/>
    </source>
</evidence>
<dbReference type="PANTHER" id="PTHR10458">
    <property type="entry name" value="PEPTIDE DEFORMYLASE"/>
    <property type="match status" value="1"/>
</dbReference>
<keyword evidence="2 4" id="KW-0479">Metal-binding</keyword>
<feature type="binding site" evidence="4">
    <location>
        <position position="135"/>
    </location>
    <ligand>
        <name>Fe cation</name>
        <dbReference type="ChEBI" id="CHEBI:24875"/>
    </ligand>
</feature>
<dbReference type="GO" id="GO:0042586">
    <property type="term" value="F:peptide deformylase activity"/>
    <property type="evidence" value="ECO:0007669"/>
    <property type="project" value="UniProtKB-UniRule"/>
</dbReference>
<comment type="cofactor">
    <cofactor evidence="4">
        <name>Fe(2+)</name>
        <dbReference type="ChEBI" id="CHEBI:29033"/>
    </cofactor>
    <text evidence="4">Binds 1 Fe(2+) ion.</text>
</comment>
<dbReference type="InterPro" id="IPR023635">
    <property type="entry name" value="Peptide_deformylase"/>
</dbReference>
<accession>A0A060RCA5</accession>
<comment type="similarity">
    <text evidence="1 4">Belongs to the polypeptide deformylase family.</text>
</comment>
<dbReference type="PIRSF" id="PIRSF004749">
    <property type="entry name" value="Pep_def"/>
    <property type="match status" value="1"/>
</dbReference>
<sequence length="174" mass="19771">MRTDCENIEKLDDQIKRLIDDMFETMAAANGVGLAAPQIGKSLNLFCVDVTGWEDEEDMPLTDTVTKRVFINPEIVELSGEPVKFKEGCLSLPGINEDVEREQSVTIRFLDENFDEQTETFSGIMARAIQHEYDHIHGKLFADYLTPLRKSLLKSKLAKMSKGIHTAKYRCKNQ</sequence>
<organism evidence="5 6">
    <name type="scientific">Mucinivorans hirudinis</name>
    <dbReference type="NCBI Taxonomy" id="1433126"/>
    <lineage>
        <taxon>Bacteria</taxon>
        <taxon>Pseudomonadati</taxon>
        <taxon>Bacteroidota</taxon>
        <taxon>Bacteroidia</taxon>
        <taxon>Bacteroidales</taxon>
        <taxon>Rikenellaceae</taxon>
        <taxon>Mucinivorans</taxon>
    </lineage>
</organism>
<dbReference type="HAMAP" id="MF_00163">
    <property type="entry name" value="Pep_deformylase"/>
    <property type="match status" value="1"/>
</dbReference>
<gene>
    <name evidence="4" type="primary">def</name>
    <name evidence="5" type="ORF">BN938_1319</name>
</gene>
<dbReference type="PRINTS" id="PR01576">
    <property type="entry name" value="PDEFORMYLASE"/>
</dbReference>
<dbReference type="PATRIC" id="fig|1433126.3.peg.1305"/>
<feature type="binding site" evidence="4">
    <location>
        <position position="131"/>
    </location>
    <ligand>
        <name>Fe cation</name>
        <dbReference type="ChEBI" id="CHEBI:24875"/>
    </ligand>
</feature>
<comment type="catalytic activity">
    <reaction evidence="4">
        <text>N-terminal N-formyl-L-methionyl-[peptide] + H2O = N-terminal L-methionyl-[peptide] + formate</text>
        <dbReference type="Rhea" id="RHEA:24420"/>
        <dbReference type="Rhea" id="RHEA-COMP:10639"/>
        <dbReference type="Rhea" id="RHEA-COMP:10640"/>
        <dbReference type="ChEBI" id="CHEBI:15377"/>
        <dbReference type="ChEBI" id="CHEBI:15740"/>
        <dbReference type="ChEBI" id="CHEBI:49298"/>
        <dbReference type="ChEBI" id="CHEBI:64731"/>
        <dbReference type="EC" id="3.5.1.88"/>
    </reaction>
</comment>